<dbReference type="Pfam" id="PF04632">
    <property type="entry name" value="FUSC"/>
    <property type="match status" value="1"/>
</dbReference>
<name>A0A251ZTB4_9PROT</name>
<feature type="transmembrane region" description="Helical" evidence="7">
    <location>
        <begin position="158"/>
        <end position="179"/>
    </location>
</feature>
<feature type="transmembrane region" description="Helical" evidence="7">
    <location>
        <begin position="454"/>
        <end position="472"/>
    </location>
</feature>
<reference evidence="9" key="1">
    <citation type="submission" date="2014-06" db="EMBL/GenBank/DDBJ databases">
        <authorList>
            <person name="Winans N.J."/>
            <person name="Newell P.D."/>
            <person name="Douglas A.E."/>
        </authorList>
    </citation>
    <scope>NUCLEOTIDE SEQUENCE [LARGE SCALE GENOMIC DNA]</scope>
    <source>
        <strain evidence="9">DmL_052</strain>
    </source>
</reference>
<gene>
    <name evidence="8" type="ORF">HK18_00710</name>
</gene>
<dbReference type="PANTHER" id="PTHR30509:SF9">
    <property type="entry name" value="MULTIDRUG RESISTANCE PROTEIN MDTO"/>
    <property type="match status" value="1"/>
</dbReference>
<dbReference type="AlphaFoldDB" id="A0A251ZTB4"/>
<feature type="transmembrane region" description="Helical" evidence="7">
    <location>
        <begin position="135"/>
        <end position="152"/>
    </location>
</feature>
<keyword evidence="6 7" id="KW-0472">Membrane</keyword>
<evidence type="ECO:0000256" key="6">
    <source>
        <dbReference type="ARBA" id="ARBA00023136"/>
    </source>
</evidence>
<feature type="transmembrane region" description="Helical" evidence="7">
    <location>
        <begin position="502"/>
        <end position="520"/>
    </location>
</feature>
<evidence type="ECO:0000313" key="8">
    <source>
        <dbReference type="EMBL" id="OUI77907.1"/>
    </source>
</evidence>
<sequence>MGKNFLSAEWLKLTNFLPFQNPNALKWLYSPPKEAIYFSLRTIIASFLALAIALWMQLDSPKWAMMTVWIVAQTSPGETIAKSQWRVVGTIIGVIMAVTMIALFPQEPMLFGIAMALWMGCCCWLGSLIRGSSSYSFVLAGYTCALIGFASVNNPNDVFMTAMARGSYIILGVLCQSFIERLFAFNMDQKAKKSLHDNLLKAITGSLTIIVDVLKGDYKAAFRVQNVFTAVSAFQNSIEFRKIEMLHDDHMADHVHATLSSVSIVLARLINLTVYMQNFIKDKPFNDITFKVTKYLEILIGSLNKQTDFTEHLNELSKLRWECRQVIADYIYYDAIEKLEEGQETSDNLLDRRILYRSLSKLLGEIEAILVEYQYALNPKKTDKFKFSLPPIYNFKMAWWNGFRVFVAVLVACFLWEITAWDEFPGSIGLLCVACGRLCLFENGYKMCIGFLKGTLWGVLVSGILDVSLMAQASNIDMVYLALFIPLFIGGLAIYNLPTRGIGMSFTIFFPFMIILGNQVRMDEETFLNSMLVMLIGVGMAVFAFRFIAPYAPKKVRREIRIKMLHSVRSLANISPLPNPRRWLVVTMEWFVSLMRQFDASKETMLVQKYNHGALAVMSIGLNIMEIRKMIDQDILPEDIKNELRVVMRRVSHFRGGRRYGRTVLIAKSAIRRLRLREKAEENLAKRLEISMAIACLILIYFSLEKNVAFLNPSYRLYNQD</sequence>
<keyword evidence="2" id="KW-0813">Transport</keyword>
<comment type="subcellular location">
    <subcellularLocation>
        <location evidence="1">Cell membrane</location>
        <topology evidence="1">Multi-pass membrane protein</topology>
    </subcellularLocation>
</comment>
<accession>A0A251ZTB4</accession>
<feature type="transmembrane region" description="Helical" evidence="7">
    <location>
        <begin position="526"/>
        <end position="548"/>
    </location>
</feature>
<proteinExistence type="predicted"/>
<keyword evidence="9" id="KW-1185">Reference proteome</keyword>
<keyword evidence="5 7" id="KW-1133">Transmembrane helix</keyword>
<dbReference type="Proteomes" id="UP000194946">
    <property type="component" value="Unassembled WGS sequence"/>
</dbReference>
<evidence type="ECO:0000256" key="4">
    <source>
        <dbReference type="ARBA" id="ARBA00022692"/>
    </source>
</evidence>
<dbReference type="GO" id="GO:0005886">
    <property type="term" value="C:plasma membrane"/>
    <property type="evidence" value="ECO:0007669"/>
    <property type="project" value="UniProtKB-SubCell"/>
</dbReference>
<dbReference type="InterPro" id="IPR006726">
    <property type="entry name" value="PHBA_efflux_AaeB/fusaric-R"/>
</dbReference>
<evidence type="ECO:0000313" key="9">
    <source>
        <dbReference type="Proteomes" id="UP000194946"/>
    </source>
</evidence>
<dbReference type="EMBL" id="JOPB01000011">
    <property type="protein sequence ID" value="OUI77907.1"/>
    <property type="molecule type" value="Genomic_DNA"/>
</dbReference>
<keyword evidence="4 7" id="KW-0812">Transmembrane</keyword>
<feature type="transmembrane region" description="Helical" evidence="7">
    <location>
        <begin position="35"/>
        <end position="56"/>
    </location>
</feature>
<evidence type="ECO:0000256" key="3">
    <source>
        <dbReference type="ARBA" id="ARBA00022475"/>
    </source>
</evidence>
<dbReference type="RefSeq" id="WP_086632590.1">
    <property type="nucleotide sequence ID" value="NZ_JOPB01000011.1"/>
</dbReference>
<keyword evidence="3" id="KW-1003">Cell membrane</keyword>
<protein>
    <recommendedName>
        <fullName evidence="10">Fusaric acid resistance protein FusB</fullName>
    </recommendedName>
</protein>
<feature type="transmembrane region" description="Helical" evidence="7">
    <location>
        <begin position="398"/>
        <end position="418"/>
    </location>
</feature>
<dbReference type="GO" id="GO:0022857">
    <property type="term" value="F:transmembrane transporter activity"/>
    <property type="evidence" value="ECO:0007669"/>
    <property type="project" value="InterPro"/>
</dbReference>
<evidence type="ECO:0000256" key="7">
    <source>
        <dbReference type="SAM" id="Phobius"/>
    </source>
</evidence>
<feature type="transmembrane region" description="Helical" evidence="7">
    <location>
        <begin position="478"/>
        <end position="495"/>
    </location>
</feature>
<evidence type="ECO:0000256" key="2">
    <source>
        <dbReference type="ARBA" id="ARBA00022448"/>
    </source>
</evidence>
<evidence type="ECO:0008006" key="10">
    <source>
        <dbReference type="Google" id="ProtNLM"/>
    </source>
</evidence>
<dbReference type="PANTHER" id="PTHR30509">
    <property type="entry name" value="P-HYDROXYBENZOIC ACID EFFLUX PUMP SUBUNIT-RELATED"/>
    <property type="match status" value="1"/>
</dbReference>
<feature type="transmembrane region" description="Helical" evidence="7">
    <location>
        <begin position="110"/>
        <end position="128"/>
    </location>
</feature>
<evidence type="ECO:0000256" key="1">
    <source>
        <dbReference type="ARBA" id="ARBA00004651"/>
    </source>
</evidence>
<evidence type="ECO:0000256" key="5">
    <source>
        <dbReference type="ARBA" id="ARBA00022989"/>
    </source>
</evidence>
<comment type="caution">
    <text evidence="8">The sequence shown here is derived from an EMBL/GenBank/DDBJ whole genome shotgun (WGS) entry which is preliminary data.</text>
</comment>
<feature type="transmembrane region" description="Helical" evidence="7">
    <location>
        <begin position="85"/>
        <end position="104"/>
    </location>
</feature>
<organism evidence="8 9">
    <name type="scientific">Commensalibacter intestini</name>
    <dbReference type="NCBI Taxonomy" id="479936"/>
    <lineage>
        <taxon>Bacteria</taxon>
        <taxon>Pseudomonadati</taxon>
        <taxon>Pseudomonadota</taxon>
        <taxon>Alphaproteobacteria</taxon>
        <taxon>Acetobacterales</taxon>
        <taxon>Acetobacteraceae</taxon>
    </lineage>
</organism>